<reference evidence="2 3" key="1">
    <citation type="submission" date="2017-09" db="EMBL/GenBank/DDBJ databases">
        <title>Biodiversity and function of Thalassospira species in the particle-attached aromatic-hydrocarbon-degrading consortia from the surface seawater of the China South Sea.</title>
        <authorList>
            <person name="Dong C."/>
            <person name="Lai Q."/>
            <person name="Shao Z."/>
        </authorList>
    </citation>
    <scope>NUCLEOTIDE SEQUENCE [LARGE SCALE GENOMIC DNA]</scope>
    <source>
        <strain evidence="2 3">139Z-12</strain>
    </source>
</reference>
<protein>
    <submittedName>
        <fullName evidence="2">ABC transporter substrate-binding protein</fullName>
    </submittedName>
</protein>
<dbReference type="InterPro" id="IPR042100">
    <property type="entry name" value="Bug_dom1"/>
</dbReference>
<proteinExistence type="predicted"/>
<dbReference type="AlphaFoldDB" id="A0A2N3L2N2"/>
<dbReference type="EMBL" id="NXGX01000007">
    <property type="protein sequence ID" value="PKR57079.1"/>
    <property type="molecule type" value="Genomic_DNA"/>
</dbReference>
<comment type="caution">
    <text evidence="2">The sequence shown here is derived from an EMBL/GenBank/DDBJ whole genome shotgun (WGS) entry which is preliminary data.</text>
</comment>
<evidence type="ECO:0000313" key="3">
    <source>
        <dbReference type="Proteomes" id="UP000233332"/>
    </source>
</evidence>
<accession>A0A2N3L2N2</accession>
<name>A0A2N3L2N2_9PROT</name>
<dbReference type="Proteomes" id="UP000233332">
    <property type="component" value="Unassembled WGS sequence"/>
</dbReference>
<dbReference type="SUPFAM" id="SSF53850">
    <property type="entry name" value="Periplasmic binding protein-like II"/>
    <property type="match status" value="1"/>
</dbReference>
<dbReference type="Gene3D" id="3.40.190.10">
    <property type="entry name" value="Periplasmic binding protein-like II"/>
    <property type="match status" value="1"/>
</dbReference>
<dbReference type="RefSeq" id="WP_101304110.1">
    <property type="nucleotide sequence ID" value="NZ_NXGX01000007.1"/>
</dbReference>
<evidence type="ECO:0000256" key="1">
    <source>
        <dbReference type="SAM" id="SignalP"/>
    </source>
</evidence>
<evidence type="ECO:0000313" key="2">
    <source>
        <dbReference type="EMBL" id="PKR57079.1"/>
    </source>
</evidence>
<sequence>MTGLFKSIAAAAGFAAMVASPVLASAADLPSNIRLVIGSKSTGGDTYQNSAIVAEALAKKLDINVKVDAVGSSEAFKALQRDSRGTTIMIFHDQSYLGNLYGVRGYDDIFDNYVVGPTVAINPGNAYLVAKNSPMQSMEDVIAAAAAGQRVRVAIQAGGVSEIGFSALKNAVKVTHPGAEENIVPVNTGSQADKNQLMFDGQADVINGSVQANEQFTQLDADDQKAMRFIWLTAREETIEQANPEGMGDTTRDELLAFTTPNVSVTLDGSKDFTFDKEFFFLFNKDMDAEQIAAIDTALKEIYAAGDIQKTQKASFFIPNYKPQAEAATYLKAKRDEYRHVIDAISTK</sequence>
<keyword evidence="3" id="KW-1185">Reference proteome</keyword>
<organism evidence="2 3">
    <name type="scientific">Thalassospira lohafexi</name>
    <dbReference type="NCBI Taxonomy" id="744227"/>
    <lineage>
        <taxon>Bacteria</taxon>
        <taxon>Pseudomonadati</taxon>
        <taxon>Pseudomonadota</taxon>
        <taxon>Alphaproteobacteria</taxon>
        <taxon>Rhodospirillales</taxon>
        <taxon>Thalassospiraceae</taxon>
        <taxon>Thalassospira</taxon>
    </lineage>
</organism>
<keyword evidence="1" id="KW-0732">Signal</keyword>
<feature type="chain" id="PRO_5014846305" evidence="1">
    <location>
        <begin position="25"/>
        <end position="348"/>
    </location>
</feature>
<gene>
    <name evidence="2" type="ORF">COO92_17035</name>
</gene>
<dbReference type="Gene3D" id="3.40.190.150">
    <property type="entry name" value="Bordetella uptake gene, domain 1"/>
    <property type="match status" value="1"/>
</dbReference>
<feature type="signal peptide" evidence="1">
    <location>
        <begin position="1"/>
        <end position="24"/>
    </location>
</feature>